<keyword evidence="3" id="KW-0347">Helicase</keyword>
<gene>
    <name evidence="3" type="ORF">QTG54_012179</name>
</gene>
<feature type="domain" description="Helicase-associated" evidence="2">
    <location>
        <begin position="509"/>
        <end position="580"/>
    </location>
</feature>
<keyword evidence="4" id="KW-1185">Reference proteome</keyword>
<feature type="region of interest" description="Disordered" evidence="1">
    <location>
        <begin position="380"/>
        <end position="410"/>
    </location>
</feature>
<comment type="caution">
    <text evidence="3">The sequence shown here is derived from an EMBL/GenBank/DDBJ whole genome shotgun (WGS) entry which is preliminary data.</text>
</comment>
<protein>
    <submittedName>
        <fullName evidence="3">Helicase-associated domain-containing protein</fullName>
    </submittedName>
</protein>
<proteinExistence type="predicted"/>
<feature type="region of interest" description="Disordered" evidence="1">
    <location>
        <begin position="23"/>
        <end position="55"/>
    </location>
</feature>
<keyword evidence="3" id="KW-0547">Nucleotide-binding</keyword>
<dbReference type="PANTHER" id="PTHR33418">
    <property type="entry name" value="HELICASE-ASSOCIATED"/>
    <property type="match status" value="1"/>
</dbReference>
<feature type="compositionally biased region" description="Basic and acidic residues" evidence="1">
    <location>
        <begin position="401"/>
        <end position="410"/>
    </location>
</feature>
<feature type="region of interest" description="Disordered" evidence="1">
    <location>
        <begin position="96"/>
        <end position="120"/>
    </location>
</feature>
<dbReference type="Proteomes" id="UP001224775">
    <property type="component" value="Unassembled WGS sequence"/>
</dbReference>
<evidence type="ECO:0000313" key="4">
    <source>
        <dbReference type="Proteomes" id="UP001224775"/>
    </source>
</evidence>
<evidence type="ECO:0000256" key="1">
    <source>
        <dbReference type="SAM" id="MobiDB-lite"/>
    </source>
</evidence>
<feature type="domain" description="Helicase-associated" evidence="2">
    <location>
        <begin position="408"/>
        <end position="483"/>
    </location>
</feature>
<dbReference type="Gene3D" id="6.10.140.530">
    <property type="match status" value="2"/>
</dbReference>
<dbReference type="PANTHER" id="PTHR33418:SF1">
    <property type="entry name" value="HELICASE-ASSOCIATED DOMAIN-CONTAINING PROTEIN"/>
    <property type="match status" value="1"/>
</dbReference>
<evidence type="ECO:0000313" key="3">
    <source>
        <dbReference type="EMBL" id="KAK1737312.1"/>
    </source>
</evidence>
<feature type="compositionally biased region" description="Polar residues" evidence="1">
    <location>
        <begin position="23"/>
        <end position="38"/>
    </location>
</feature>
<dbReference type="AlphaFoldDB" id="A0AAD8Y0T5"/>
<feature type="compositionally biased region" description="Low complexity" evidence="1">
    <location>
        <begin position="110"/>
        <end position="120"/>
    </location>
</feature>
<dbReference type="Pfam" id="PF03457">
    <property type="entry name" value="HA"/>
    <property type="match status" value="2"/>
</dbReference>
<feature type="compositionally biased region" description="Polar residues" evidence="1">
    <location>
        <begin position="380"/>
        <end position="389"/>
    </location>
</feature>
<dbReference type="InterPro" id="IPR005114">
    <property type="entry name" value="Helicase_assoc"/>
</dbReference>
<dbReference type="GO" id="GO:0004386">
    <property type="term" value="F:helicase activity"/>
    <property type="evidence" value="ECO:0007669"/>
    <property type="project" value="UniProtKB-KW"/>
</dbReference>
<sequence>MNQQEPSTRLRVDVTANDMQQCSWFPSRQQRPIISSNNKRGHTGSIDEGELPPTQKLKGFDDVGVVTPTFTLSPPSNNSDVMMFAIPFFNNSMGGVQNSSHPTNEDKKAAAAGASIEATSSMDYMDDEPVWGNMRDNEEPSAAAATSSLQQPALRTRAVTADYLKRKVTADFDDDNSKQEDLSAGIYGWFTDDKDTMKISGASLVSGGSSDDLNDEESKQSFLHPAVSHEDQDDGSSVINSRKFLNVLGDLDDGDMNLDQPVFEDVILDPNTLDPSTDSLDDMFDFDEPTSPMPGTSSFLDEDLSSHSHLTTLDPLPFFPDECVTPVLKHPIENPPGKSFITPETAGQASNELGVMAKAIDMLADVADAALMADPMTAAYNSESSSGNEMMTAHQSRKKREKEVKRSESAWRKKFDQLRDFARENGHCNVPQKYPANPSLGRWVARQRLFMRQCLDAQGEENGALPSSQMDIGERMKLLRTIGLQASPMKKGGSKKAPPGVFISCRNTKEWDNRFAELLRYKSIHGDCDVPVKSEGDFKSLGRWVTSQRKKYKDFHSGELGGDNSEQFLTRFQRLEEIKFKFKIGSGRGTGRLSASDKGKPKDS</sequence>
<keyword evidence="3" id="KW-0378">Hydrolase</keyword>
<name>A0AAD8Y0T5_9STRA</name>
<keyword evidence="3" id="KW-0067">ATP-binding</keyword>
<accession>A0AAD8Y0T5</accession>
<reference evidence="3" key="1">
    <citation type="submission" date="2023-06" db="EMBL/GenBank/DDBJ databases">
        <title>Survivors Of The Sea: Transcriptome response of Skeletonema marinoi to long-term dormancy.</title>
        <authorList>
            <person name="Pinder M.I.M."/>
            <person name="Kourtchenko O."/>
            <person name="Robertson E.K."/>
            <person name="Larsson T."/>
            <person name="Maumus F."/>
            <person name="Osuna-Cruz C.M."/>
            <person name="Vancaester E."/>
            <person name="Stenow R."/>
            <person name="Vandepoele K."/>
            <person name="Ploug H."/>
            <person name="Bruchert V."/>
            <person name="Godhe A."/>
            <person name="Topel M."/>
        </authorList>
    </citation>
    <scope>NUCLEOTIDE SEQUENCE</scope>
    <source>
        <strain evidence="3">R05AC</strain>
    </source>
</reference>
<dbReference type="EMBL" id="JATAAI010000026">
    <property type="protein sequence ID" value="KAK1737312.1"/>
    <property type="molecule type" value="Genomic_DNA"/>
</dbReference>
<organism evidence="3 4">
    <name type="scientific">Skeletonema marinoi</name>
    <dbReference type="NCBI Taxonomy" id="267567"/>
    <lineage>
        <taxon>Eukaryota</taxon>
        <taxon>Sar</taxon>
        <taxon>Stramenopiles</taxon>
        <taxon>Ochrophyta</taxon>
        <taxon>Bacillariophyta</taxon>
        <taxon>Coscinodiscophyceae</taxon>
        <taxon>Thalassiosirophycidae</taxon>
        <taxon>Thalassiosirales</taxon>
        <taxon>Skeletonemataceae</taxon>
        <taxon>Skeletonema</taxon>
        <taxon>Skeletonema marinoi-dohrnii complex</taxon>
    </lineage>
</organism>
<evidence type="ECO:0000259" key="2">
    <source>
        <dbReference type="Pfam" id="PF03457"/>
    </source>
</evidence>